<name>A0A1X0WH52_9GAMM</name>
<feature type="transmembrane region" description="Helical" evidence="1">
    <location>
        <begin position="31"/>
        <end position="50"/>
    </location>
</feature>
<sequence length="116" mass="13608">MQLQHLVIVRCENLLLLLSGLTLYWHFHFSWLYFCYFILVPDLAMVGYLFNNRAGAFLYNLTHNYVLPIILLAFYPLYPQVLMLALIWIVHIGFDRALGYGLKSPQGFKKTHLLSE</sequence>
<keyword evidence="1" id="KW-0812">Transmembrane</keyword>
<dbReference type="GeneID" id="93565070"/>
<evidence type="ECO:0008006" key="4">
    <source>
        <dbReference type="Google" id="ProtNLM"/>
    </source>
</evidence>
<dbReference type="Pfam" id="PF14079">
    <property type="entry name" value="DUF4260"/>
    <property type="match status" value="1"/>
</dbReference>
<evidence type="ECO:0000256" key="1">
    <source>
        <dbReference type="SAM" id="Phobius"/>
    </source>
</evidence>
<proteinExistence type="predicted"/>
<protein>
    <recommendedName>
        <fullName evidence="4">DUF4260 domain-containing protein</fullName>
    </recommendedName>
</protein>
<organism evidence="2 3">
    <name type="scientific">Rouxiella badensis</name>
    <dbReference type="NCBI Taxonomy" id="1646377"/>
    <lineage>
        <taxon>Bacteria</taxon>
        <taxon>Pseudomonadati</taxon>
        <taxon>Pseudomonadota</taxon>
        <taxon>Gammaproteobacteria</taxon>
        <taxon>Enterobacterales</taxon>
        <taxon>Yersiniaceae</taxon>
        <taxon>Rouxiella</taxon>
    </lineage>
</organism>
<reference evidence="2 3" key="1">
    <citation type="journal article" date="2017" name="Int. J. Syst. Evol. Microbiol.">
        <title>Rouxiella badensis sp. nov. and Rouxiella silvae sp. nov. isolated from peat bog soil in Germany and emendation of the genus description.</title>
        <authorList>
            <person name="Le Fleche-Mateos A."/>
            <person name="Kugler J.H."/>
            <person name="Hansen S.H."/>
            <person name="Syldatk C."/>
            <person name="Hausmann R."/>
            <person name="Lomprez F."/>
            <person name="Vandenbogaert M."/>
            <person name="Manuguerra J.C."/>
            <person name="Grimont P.A."/>
        </authorList>
    </citation>
    <scope>NUCLEOTIDE SEQUENCE [LARGE SCALE GENOMIC DNA]</scope>
    <source>
        <strain evidence="2 3">DSM 100043</strain>
    </source>
</reference>
<gene>
    <name evidence="2" type="ORF">BS640_07220</name>
</gene>
<evidence type="ECO:0000313" key="2">
    <source>
        <dbReference type="EMBL" id="ORJ26116.1"/>
    </source>
</evidence>
<keyword evidence="1" id="KW-0472">Membrane</keyword>
<dbReference type="STRING" id="1646377.BS640_07220"/>
<dbReference type="InterPro" id="IPR025356">
    <property type="entry name" value="DUF4260"/>
</dbReference>
<dbReference type="RefSeq" id="WP_017492592.1">
    <property type="nucleotide sequence ID" value="NZ_CAUQAZ010000034.1"/>
</dbReference>
<keyword evidence="1" id="KW-1133">Transmembrane helix</keyword>
<evidence type="ECO:0000313" key="3">
    <source>
        <dbReference type="Proteomes" id="UP000192536"/>
    </source>
</evidence>
<keyword evidence="3" id="KW-1185">Reference proteome</keyword>
<comment type="caution">
    <text evidence="2">The sequence shown here is derived from an EMBL/GenBank/DDBJ whole genome shotgun (WGS) entry which is preliminary data.</text>
</comment>
<accession>A0A1X0WH52</accession>
<feature type="transmembrane region" description="Helical" evidence="1">
    <location>
        <begin position="81"/>
        <end position="102"/>
    </location>
</feature>
<dbReference type="Proteomes" id="UP000192536">
    <property type="component" value="Unassembled WGS sequence"/>
</dbReference>
<dbReference type="EMBL" id="MRWE01000009">
    <property type="protein sequence ID" value="ORJ26116.1"/>
    <property type="molecule type" value="Genomic_DNA"/>
</dbReference>
<dbReference type="AlphaFoldDB" id="A0A1X0WH52"/>